<dbReference type="PANTHER" id="PTHR11135:SF1">
    <property type="entry name" value="PROTEIN YHCC"/>
    <property type="match status" value="1"/>
</dbReference>
<comment type="caution">
    <text evidence="8">The sequence shown here is derived from an EMBL/GenBank/DDBJ whole genome shotgun (WGS) entry which is preliminary data.</text>
</comment>
<evidence type="ECO:0000259" key="7">
    <source>
        <dbReference type="PROSITE" id="PS51918"/>
    </source>
</evidence>
<evidence type="ECO:0000256" key="2">
    <source>
        <dbReference type="ARBA" id="ARBA00022485"/>
    </source>
</evidence>
<dbReference type="InterPro" id="IPR058240">
    <property type="entry name" value="rSAM_sf"/>
</dbReference>
<evidence type="ECO:0000256" key="5">
    <source>
        <dbReference type="ARBA" id="ARBA00023004"/>
    </source>
</evidence>
<dbReference type="Gene3D" id="3.80.30.20">
    <property type="entry name" value="tm_1862 like domain"/>
    <property type="match status" value="1"/>
</dbReference>
<dbReference type="GO" id="GO:0003824">
    <property type="term" value="F:catalytic activity"/>
    <property type="evidence" value="ECO:0007669"/>
    <property type="project" value="InterPro"/>
</dbReference>
<evidence type="ECO:0000256" key="3">
    <source>
        <dbReference type="ARBA" id="ARBA00022691"/>
    </source>
</evidence>
<dbReference type="SFLD" id="SFLDS00029">
    <property type="entry name" value="Radical_SAM"/>
    <property type="match status" value="1"/>
</dbReference>
<proteinExistence type="predicted"/>
<feature type="domain" description="Radical SAM core" evidence="7">
    <location>
        <begin position="17"/>
        <end position="263"/>
    </location>
</feature>
<keyword evidence="4" id="KW-0479">Metal-binding</keyword>
<dbReference type="PROSITE" id="PS51918">
    <property type="entry name" value="RADICAL_SAM"/>
    <property type="match status" value="1"/>
</dbReference>
<keyword evidence="2" id="KW-0004">4Fe-4S</keyword>
<dbReference type="InterPro" id="IPR007197">
    <property type="entry name" value="rSAM"/>
</dbReference>
<name>A0A0A6RKS0_9GAMM</name>
<evidence type="ECO:0000256" key="4">
    <source>
        <dbReference type="ARBA" id="ARBA00022723"/>
    </source>
</evidence>
<dbReference type="Proteomes" id="UP000076962">
    <property type="component" value="Unassembled WGS sequence"/>
</dbReference>
<dbReference type="InterPro" id="IPR005911">
    <property type="entry name" value="YhcC-like"/>
</dbReference>
<gene>
    <name evidence="8" type="ORF">THIOM_004726</name>
</gene>
<keyword evidence="3" id="KW-0949">S-adenosyl-L-methionine</keyword>
<dbReference type="NCBIfam" id="TIGR01212">
    <property type="entry name" value="TIGR01212 family radical SAM protein"/>
    <property type="match status" value="1"/>
</dbReference>
<dbReference type="SFLD" id="SFLDG01091">
    <property type="entry name" value="uncharacterized_CHP01210-like"/>
    <property type="match status" value="1"/>
</dbReference>
<dbReference type="InterPro" id="IPR006638">
    <property type="entry name" value="Elp3/MiaA/NifB-like_rSAM"/>
</dbReference>
<sequence>MLLSNYVNTFGQDLLQRYGERVHKLTINAGFTCPNRDGTKGHGGCTFCNNTSFNPNARHPPSIATQLENGRQVIAKRTGARLFMPYFQAYTNTYGDVQHLARLYEEAIAAPDVVGLSIGTRPDCVSEEVLDLLVKYQKRGYEIWLELGLQSAFDETLERIQRGHSFAEYRETLLAARQRGIPVCTHLIIGLPGEERWHNLESLNRVLELGVEGLKLHPLHVVKHTILAKQWRQGLYHPLDMSTYVSIAADMIERTPPEIVYHRVTATASMDILLAPNWCHKKWAVLNAITATLRARYALHS</sequence>
<evidence type="ECO:0000256" key="1">
    <source>
        <dbReference type="ARBA" id="ARBA00001966"/>
    </source>
</evidence>
<protein>
    <submittedName>
        <fullName evidence="8">Radical SAM protein, family</fullName>
    </submittedName>
</protein>
<dbReference type="Pfam" id="PF16199">
    <property type="entry name" value="Radical_SAM_C"/>
    <property type="match status" value="1"/>
</dbReference>
<evidence type="ECO:0000313" key="9">
    <source>
        <dbReference type="Proteomes" id="UP000076962"/>
    </source>
</evidence>
<evidence type="ECO:0000313" key="8">
    <source>
        <dbReference type="EMBL" id="OAD19630.1"/>
    </source>
</evidence>
<dbReference type="SFLD" id="SFLDG01086">
    <property type="entry name" value="elongater_protein-like"/>
    <property type="match status" value="1"/>
</dbReference>
<dbReference type="SMART" id="SM00729">
    <property type="entry name" value="Elp3"/>
    <property type="match status" value="1"/>
</dbReference>
<dbReference type="PANTHER" id="PTHR11135">
    <property type="entry name" value="HISTONE ACETYLTRANSFERASE-RELATED"/>
    <property type="match status" value="1"/>
</dbReference>
<reference evidence="8 9" key="1">
    <citation type="submission" date="2016-05" db="EMBL/GenBank/DDBJ databases">
        <title>Single-cell genome of chain-forming Candidatus Thiomargarita nelsonii and comparison to other large sulfur-oxidizing bacteria.</title>
        <authorList>
            <person name="Winkel M."/>
            <person name="Salman V."/>
            <person name="Woyke T."/>
            <person name="Schulz-Vogt H."/>
            <person name="Richter M."/>
            <person name="Flood B."/>
            <person name="Bailey J."/>
            <person name="Amann R."/>
            <person name="Mussmann M."/>
        </authorList>
    </citation>
    <scope>NUCLEOTIDE SEQUENCE [LARGE SCALE GENOMIC DNA]</scope>
    <source>
        <strain evidence="8 9">THI036</strain>
    </source>
</reference>
<organism evidence="8 9">
    <name type="scientific">Candidatus Thiomargarita nelsonii</name>
    <dbReference type="NCBI Taxonomy" id="1003181"/>
    <lineage>
        <taxon>Bacteria</taxon>
        <taxon>Pseudomonadati</taxon>
        <taxon>Pseudomonadota</taxon>
        <taxon>Gammaproteobacteria</taxon>
        <taxon>Thiotrichales</taxon>
        <taxon>Thiotrichaceae</taxon>
        <taxon>Thiomargarita</taxon>
    </lineage>
</organism>
<accession>A0A0A6RKS0</accession>
<dbReference type="CDD" id="cd01335">
    <property type="entry name" value="Radical_SAM"/>
    <property type="match status" value="1"/>
</dbReference>
<keyword evidence="6" id="KW-0411">Iron-sulfur</keyword>
<dbReference type="SUPFAM" id="SSF102114">
    <property type="entry name" value="Radical SAM enzymes"/>
    <property type="match status" value="1"/>
</dbReference>
<dbReference type="InterPro" id="IPR039661">
    <property type="entry name" value="ELP3"/>
</dbReference>
<dbReference type="EMBL" id="LUTY01002723">
    <property type="protein sequence ID" value="OAD19630.1"/>
    <property type="molecule type" value="Genomic_DNA"/>
</dbReference>
<dbReference type="GO" id="GO:0051539">
    <property type="term" value="F:4 iron, 4 sulfur cluster binding"/>
    <property type="evidence" value="ECO:0007669"/>
    <property type="project" value="UniProtKB-KW"/>
</dbReference>
<comment type="cofactor">
    <cofactor evidence="1">
        <name>[4Fe-4S] cluster</name>
        <dbReference type="ChEBI" id="CHEBI:49883"/>
    </cofactor>
</comment>
<evidence type="ECO:0000256" key="6">
    <source>
        <dbReference type="ARBA" id="ARBA00023014"/>
    </source>
</evidence>
<dbReference type="GO" id="GO:0046872">
    <property type="term" value="F:metal ion binding"/>
    <property type="evidence" value="ECO:0007669"/>
    <property type="project" value="UniProtKB-KW"/>
</dbReference>
<keyword evidence="9" id="KW-1185">Reference proteome</keyword>
<dbReference type="InterPro" id="IPR032432">
    <property type="entry name" value="Radical_SAM_C"/>
</dbReference>
<dbReference type="Pfam" id="PF04055">
    <property type="entry name" value="Radical_SAM"/>
    <property type="match status" value="1"/>
</dbReference>
<dbReference type="InterPro" id="IPR023404">
    <property type="entry name" value="rSAM_horseshoe"/>
</dbReference>
<keyword evidence="5" id="KW-0408">Iron</keyword>
<dbReference type="AlphaFoldDB" id="A0A0A6RKS0"/>
<dbReference type="PATRIC" id="fig|1003181.4.peg.6203"/>